<name>X0VD79_9ZZZZ</name>
<gene>
    <name evidence="1" type="ORF">S01H1_57989</name>
</gene>
<comment type="caution">
    <text evidence="1">The sequence shown here is derived from an EMBL/GenBank/DDBJ whole genome shotgun (WGS) entry which is preliminary data.</text>
</comment>
<dbReference type="AlphaFoldDB" id="X0VD79"/>
<accession>X0VD79</accession>
<sequence length="81" mass="8899">MAQEKYHVYHIHISHSGRQHAYAGWKQTLGDNAIEVTDYKTIPFVVNAIITNGESAGKIVTKPADDAAFDGEGAKIDPEFL</sequence>
<organism evidence="1">
    <name type="scientific">marine sediment metagenome</name>
    <dbReference type="NCBI Taxonomy" id="412755"/>
    <lineage>
        <taxon>unclassified sequences</taxon>
        <taxon>metagenomes</taxon>
        <taxon>ecological metagenomes</taxon>
    </lineage>
</organism>
<dbReference type="EMBL" id="BARS01037852">
    <property type="protein sequence ID" value="GAG16099.1"/>
    <property type="molecule type" value="Genomic_DNA"/>
</dbReference>
<evidence type="ECO:0000313" key="1">
    <source>
        <dbReference type="EMBL" id="GAG16099.1"/>
    </source>
</evidence>
<reference evidence="1" key="1">
    <citation type="journal article" date="2014" name="Front. Microbiol.">
        <title>High frequency of phylogenetically diverse reductive dehalogenase-homologous genes in deep subseafloor sedimentary metagenomes.</title>
        <authorList>
            <person name="Kawai M."/>
            <person name="Futagami T."/>
            <person name="Toyoda A."/>
            <person name="Takaki Y."/>
            <person name="Nishi S."/>
            <person name="Hori S."/>
            <person name="Arai W."/>
            <person name="Tsubouchi T."/>
            <person name="Morono Y."/>
            <person name="Uchiyama I."/>
            <person name="Ito T."/>
            <person name="Fujiyama A."/>
            <person name="Inagaki F."/>
            <person name="Takami H."/>
        </authorList>
    </citation>
    <scope>NUCLEOTIDE SEQUENCE</scope>
    <source>
        <strain evidence="1">Expedition CK06-06</strain>
    </source>
</reference>
<proteinExistence type="predicted"/>
<protein>
    <submittedName>
        <fullName evidence="1">Uncharacterized protein</fullName>
    </submittedName>
</protein>